<feature type="region of interest" description="Disordered" evidence="1">
    <location>
        <begin position="102"/>
        <end position="154"/>
    </location>
</feature>
<dbReference type="Proteomes" id="UP001454036">
    <property type="component" value="Unassembled WGS sequence"/>
</dbReference>
<feature type="compositionally biased region" description="Basic and acidic residues" evidence="1">
    <location>
        <begin position="102"/>
        <end position="112"/>
    </location>
</feature>
<protein>
    <submittedName>
        <fullName evidence="2">Uncharacterized protein</fullName>
    </submittedName>
</protein>
<comment type="caution">
    <text evidence="2">The sequence shown here is derived from an EMBL/GenBank/DDBJ whole genome shotgun (WGS) entry which is preliminary data.</text>
</comment>
<organism evidence="2 3">
    <name type="scientific">Lithospermum erythrorhizon</name>
    <name type="common">Purple gromwell</name>
    <name type="synonym">Lithospermum officinale var. erythrorhizon</name>
    <dbReference type="NCBI Taxonomy" id="34254"/>
    <lineage>
        <taxon>Eukaryota</taxon>
        <taxon>Viridiplantae</taxon>
        <taxon>Streptophyta</taxon>
        <taxon>Embryophyta</taxon>
        <taxon>Tracheophyta</taxon>
        <taxon>Spermatophyta</taxon>
        <taxon>Magnoliopsida</taxon>
        <taxon>eudicotyledons</taxon>
        <taxon>Gunneridae</taxon>
        <taxon>Pentapetalae</taxon>
        <taxon>asterids</taxon>
        <taxon>lamiids</taxon>
        <taxon>Boraginales</taxon>
        <taxon>Boraginaceae</taxon>
        <taxon>Boraginoideae</taxon>
        <taxon>Lithospermeae</taxon>
        <taxon>Lithospermum</taxon>
    </lineage>
</organism>
<gene>
    <name evidence="2" type="ORF">LIER_32072</name>
</gene>
<dbReference type="AlphaFoldDB" id="A0AAV3RV12"/>
<reference evidence="2 3" key="1">
    <citation type="submission" date="2024-01" db="EMBL/GenBank/DDBJ databases">
        <title>The complete chloroplast genome sequence of Lithospermum erythrorhizon: insights into the phylogenetic relationship among Boraginaceae species and the maternal lineages of purple gromwells.</title>
        <authorList>
            <person name="Okada T."/>
            <person name="Watanabe K."/>
        </authorList>
    </citation>
    <scope>NUCLEOTIDE SEQUENCE [LARGE SCALE GENOMIC DNA]</scope>
</reference>
<feature type="compositionally biased region" description="Basic and acidic residues" evidence="1">
    <location>
        <begin position="137"/>
        <end position="151"/>
    </location>
</feature>
<evidence type="ECO:0000313" key="3">
    <source>
        <dbReference type="Proteomes" id="UP001454036"/>
    </source>
</evidence>
<feature type="region of interest" description="Disordered" evidence="1">
    <location>
        <begin position="43"/>
        <end position="66"/>
    </location>
</feature>
<keyword evidence="3" id="KW-1185">Reference proteome</keyword>
<evidence type="ECO:0000256" key="1">
    <source>
        <dbReference type="SAM" id="MobiDB-lite"/>
    </source>
</evidence>
<sequence length="300" mass="33420">MNTLAAKISSMKGIVGATRLTNMIVGFSSWFLVHGEIRVDSRRRSTYKGQQYQDEGARDSNPFTRRQQHVDRNLRNEVVGNSQDFEPSMGNRGIRIRSYDRGVEDNNDDHQFRGTKPADGGGLGDGETRRGSLQVGETREHLYGDTHKKENQPQPLVVLRGEDSMGDDYKFTFATGVLHEECKWGDGGKASLSGKRTKEMSLGEEFSFDEGYKSQKLTRTHTKNYSGGTKEKEDENANNNLLCPGECLVEGVDTTDQLLPSKGADMIETTINRVEVADPKRHQVIRQGSWCGTVDALVSP</sequence>
<proteinExistence type="predicted"/>
<dbReference type="EMBL" id="BAABME010012162">
    <property type="protein sequence ID" value="GAA0184784.1"/>
    <property type="molecule type" value="Genomic_DNA"/>
</dbReference>
<name>A0AAV3RV12_LITER</name>
<evidence type="ECO:0000313" key="2">
    <source>
        <dbReference type="EMBL" id="GAA0184784.1"/>
    </source>
</evidence>
<accession>A0AAV3RV12</accession>